<dbReference type="InterPro" id="IPR024097">
    <property type="entry name" value="bHLH_ZIP_TF"/>
</dbReference>
<keyword evidence="4" id="KW-0804">Transcription</keyword>
<evidence type="ECO:0000256" key="5">
    <source>
        <dbReference type="ARBA" id="ARBA00023242"/>
    </source>
</evidence>
<dbReference type="PANTHER" id="PTHR12565">
    <property type="entry name" value="STEROL REGULATORY ELEMENT-BINDING PROTEIN"/>
    <property type="match status" value="1"/>
</dbReference>
<dbReference type="CDD" id="cd18919">
    <property type="entry name" value="bHLH_AtBPE_like"/>
    <property type="match status" value="1"/>
</dbReference>
<evidence type="ECO:0000256" key="6">
    <source>
        <dbReference type="SAM" id="MobiDB-lite"/>
    </source>
</evidence>
<reference evidence="8 9" key="1">
    <citation type="journal article" date="2017" name="Nature">
        <title>The Apostasia genome and the evolution of orchids.</title>
        <authorList>
            <person name="Zhang G.Q."/>
            <person name="Liu K.W."/>
            <person name="Li Z."/>
            <person name="Lohaus R."/>
            <person name="Hsiao Y.Y."/>
            <person name="Niu S.C."/>
            <person name="Wang J.Y."/>
            <person name="Lin Y.C."/>
            <person name="Xu Q."/>
            <person name="Chen L.J."/>
            <person name="Yoshida K."/>
            <person name="Fujiwara S."/>
            <person name="Wang Z.W."/>
            <person name="Zhang Y.Q."/>
            <person name="Mitsuda N."/>
            <person name="Wang M."/>
            <person name="Liu G.H."/>
            <person name="Pecoraro L."/>
            <person name="Huang H.X."/>
            <person name="Xiao X.J."/>
            <person name="Lin M."/>
            <person name="Wu X.Y."/>
            <person name="Wu W.L."/>
            <person name="Chen Y.Y."/>
            <person name="Chang S.B."/>
            <person name="Sakamoto S."/>
            <person name="Ohme-Takagi M."/>
            <person name="Yagi M."/>
            <person name="Zeng S.J."/>
            <person name="Shen C.Y."/>
            <person name="Yeh C.M."/>
            <person name="Luo Y.B."/>
            <person name="Tsai W.C."/>
            <person name="Van de Peer Y."/>
            <person name="Liu Z.J."/>
        </authorList>
    </citation>
    <scope>NUCLEOTIDE SEQUENCE [LARGE SCALE GENOMIC DNA]</scope>
    <source>
        <strain evidence="9">cv. Shenzhen</strain>
        <tissue evidence="8">Stem</tissue>
    </source>
</reference>
<feature type="compositionally biased region" description="Low complexity" evidence="6">
    <location>
        <begin position="42"/>
        <end position="53"/>
    </location>
</feature>
<dbReference type="Gene3D" id="4.10.280.10">
    <property type="entry name" value="Helix-loop-helix DNA-binding domain"/>
    <property type="match status" value="1"/>
</dbReference>
<dbReference type="OrthoDB" id="1928604at2759"/>
<comment type="subcellular location">
    <subcellularLocation>
        <location evidence="1">Nucleus</location>
    </subcellularLocation>
</comment>
<dbReference type="Proteomes" id="UP000236161">
    <property type="component" value="Unassembled WGS sequence"/>
</dbReference>
<dbReference type="SUPFAM" id="SSF47459">
    <property type="entry name" value="HLH, helix-loop-helix DNA-binding domain"/>
    <property type="match status" value="1"/>
</dbReference>
<keyword evidence="9" id="KW-1185">Reference proteome</keyword>
<evidence type="ECO:0000256" key="2">
    <source>
        <dbReference type="ARBA" id="ARBA00005510"/>
    </source>
</evidence>
<dbReference type="GO" id="GO:0005634">
    <property type="term" value="C:nucleus"/>
    <property type="evidence" value="ECO:0007669"/>
    <property type="project" value="UniProtKB-SubCell"/>
</dbReference>
<comment type="similarity">
    <text evidence="2">Belongs to the bHLH protein family.</text>
</comment>
<dbReference type="PANTHER" id="PTHR12565:SF431">
    <property type="entry name" value="TRANSCRIPTION FACTOR BHLH137"/>
    <property type="match status" value="1"/>
</dbReference>
<dbReference type="EMBL" id="KZ451982">
    <property type="protein sequence ID" value="PKA54796.1"/>
    <property type="molecule type" value="Genomic_DNA"/>
</dbReference>
<evidence type="ECO:0000256" key="1">
    <source>
        <dbReference type="ARBA" id="ARBA00004123"/>
    </source>
</evidence>
<dbReference type="GO" id="GO:0003700">
    <property type="term" value="F:DNA-binding transcription factor activity"/>
    <property type="evidence" value="ECO:0007669"/>
    <property type="project" value="TreeGrafter"/>
</dbReference>
<evidence type="ECO:0000256" key="3">
    <source>
        <dbReference type="ARBA" id="ARBA00023015"/>
    </source>
</evidence>
<keyword evidence="5" id="KW-0539">Nucleus</keyword>
<sequence length="299" mass="33913">MAAFTYYQSNQQPFLLDSTEEMSSASSSFLYYQGLAEPIPESSSTEAKSRSSSVNNANGAHHNFHYQRMEKKRRRNGPNLISAQSKEKKEGGRRKQKKPIEEGEEEEEEEKKKTKAGDEPPEGYIHVRARRGMATDSHSLAERVRREKISERMKMLQGLVPGCDKVVGKALMLDEIINYVQSLQNQVEFLSMKLACVNPMLYDLADVDYDCAINKTEFELGLGITPQDSQNLQSLLQTSLIQPTGLDQSTEREYQVMNHHIPPHHVLQAQGPIPLHQDEGNFVMQLGDQLSQKNMGFFH</sequence>
<gene>
    <name evidence="8" type="primary">BHLH137</name>
    <name evidence="8" type="ORF">AXF42_Ash000631</name>
</gene>
<dbReference type="SMART" id="SM00353">
    <property type="entry name" value="HLH"/>
    <property type="match status" value="1"/>
</dbReference>
<feature type="domain" description="BHLH" evidence="7">
    <location>
        <begin position="133"/>
        <end position="183"/>
    </location>
</feature>
<protein>
    <submittedName>
        <fullName evidence="8">Transcription factor bHLH137</fullName>
    </submittedName>
</protein>
<dbReference type="GO" id="GO:0046983">
    <property type="term" value="F:protein dimerization activity"/>
    <property type="evidence" value="ECO:0007669"/>
    <property type="project" value="InterPro"/>
</dbReference>
<dbReference type="STRING" id="1088818.A0A2I0AH31"/>
<organism evidence="8 9">
    <name type="scientific">Apostasia shenzhenica</name>
    <dbReference type="NCBI Taxonomy" id="1088818"/>
    <lineage>
        <taxon>Eukaryota</taxon>
        <taxon>Viridiplantae</taxon>
        <taxon>Streptophyta</taxon>
        <taxon>Embryophyta</taxon>
        <taxon>Tracheophyta</taxon>
        <taxon>Spermatophyta</taxon>
        <taxon>Magnoliopsida</taxon>
        <taxon>Liliopsida</taxon>
        <taxon>Asparagales</taxon>
        <taxon>Orchidaceae</taxon>
        <taxon>Apostasioideae</taxon>
        <taxon>Apostasia</taxon>
    </lineage>
</organism>
<evidence type="ECO:0000313" key="9">
    <source>
        <dbReference type="Proteomes" id="UP000236161"/>
    </source>
</evidence>
<dbReference type="FunFam" id="4.10.280.10:FF:000002">
    <property type="entry name" value="Basic helix-loop-helix transcription factor"/>
    <property type="match status" value="1"/>
</dbReference>
<dbReference type="AlphaFoldDB" id="A0A2I0AH31"/>
<accession>A0A2I0AH31</accession>
<name>A0A2I0AH31_9ASPA</name>
<evidence type="ECO:0000313" key="8">
    <source>
        <dbReference type="EMBL" id="PKA54796.1"/>
    </source>
</evidence>
<proteinExistence type="inferred from homology"/>
<keyword evidence="3" id="KW-0805">Transcription regulation</keyword>
<dbReference type="InterPro" id="IPR036638">
    <property type="entry name" value="HLH_DNA-bd_sf"/>
</dbReference>
<dbReference type="PROSITE" id="PS50888">
    <property type="entry name" value="BHLH"/>
    <property type="match status" value="1"/>
</dbReference>
<dbReference type="Pfam" id="PF00010">
    <property type="entry name" value="HLH"/>
    <property type="match status" value="1"/>
</dbReference>
<evidence type="ECO:0000256" key="4">
    <source>
        <dbReference type="ARBA" id="ARBA00023163"/>
    </source>
</evidence>
<dbReference type="InterPro" id="IPR011598">
    <property type="entry name" value="bHLH_dom"/>
</dbReference>
<feature type="compositionally biased region" description="Basic residues" evidence="6">
    <location>
        <begin position="62"/>
        <end position="76"/>
    </location>
</feature>
<evidence type="ECO:0000259" key="7">
    <source>
        <dbReference type="PROSITE" id="PS50888"/>
    </source>
</evidence>
<feature type="region of interest" description="Disordered" evidence="6">
    <location>
        <begin position="39"/>
        <end position="124"/>
    </location>
</feature>